<comment type="caution">
    <text evidence="2">The sequence shown here is derived from an EMBL/GenBank/DDBJ whole genome shotgun (WGS) entry which is preliminary data.</text>
</comment>
<feature type="chain" id="PRO_5043763857" description="Transmembrane protein" evidence="1">
    <location>
        <begin position="27"/>
        <end position="478"/>
    </location>
</feature>
<dbReference type="EMBL" id="BLXT01002928">
    <property type="protein sequence ID" value="GFN99001.1"/>
    <property type="molecule type" value="Genomic_DNA"/>
</dbReference>
<keyword evidence="3" id="KW-1185">Reference proteome</keyword>
<accession>A0AAV3ZV92</accession>
<evidence type="ECO:0008006" key="4">
    <source>
        <dbReference type="Google" id="ProtNLM"/>
    </source>
</evidence>
<dbReference type="AlphaFoldDB" id="A0AAV3ZV92"/>
<gene>
    <name evidence="2" type="ORF">PoB_002550700</name>
</gene>
<evidence type="ECO:0000256" key="1">
    <source>
        <dbReference type="SAM" id="SignalP"/>
    </source>
</evidence>
<keyword evidence="1" id="KW-0732">Signal</keyword>
<feature type="signal peptide" evidence="1">
    <location>
        <begin position="1"/>
        <end position="26"/>
    </location>
</feature>
<organism evidence="2 3">
    <name type="scientific">Plakobranchus ocellatus</name>
    <dbReference type="NCBI Taxonomy" id="259542"/>
    <lineage>
        <taxon>Eukaryota</taxon>
        <taxon>Metazoa</taxon>
        <taxon>Spiralia</taxon>
        <taxon>Lophotrochozoa</taxon>
        <taxon>Mollusca</taxon>
        <taxon>Gastropoda</taxon>
        <taxon>Heterobranchia</taxon>
        <taxon>Euthyneura</taxon>
        <taxon>Panpulmonata</taxon>
        <taxon>Sacoglossa</taxon>
        <taxon>Placobranchoidea</taxon>
        <taxon>Plakobranchidae</taxon>
        <taxon>Plakobranchus</taxon>
    </lineage>
</organism>
<reference evidence="2 3" key="1">
    <citation type="journal article" date="2021" name="Elife">
        <title>Chloroplast acquisition without the gene transfer in kleptoplastic sea slugs, Plakobranchus ocellatus.</title>
        <authorList>
            <person name="Maeda T."/>
            <person name="Takahashi S."/>
            <person name="Yoshida T."/>
            <person name="Shimamura S."/>
            <person name="Takaki Y."/>
            <person name="Nagai Y."/>
            <person name="Toyoda A."/>
            <person name="Suzuki Y."/>
            <person name="Arimoto A."/>
            <person name="Ishii H."/>
            <person name="Satoh N."/>
            <person name="Nishiyama T."/>
            <person name="Hasebe M."/>
            <person name="Maruyama T."/>
            <person name="Minagawa J."/>
            <person name="Obokata J."/>
            <person name="Shigenobu S."/>
        </authorList>
    </citation>
    <scope>NUCLEOTIDE SEQUENCE [LARGE SCALE GENOMIC DNA]</scope>
</reference>
<evidence type="ECO:0000313" key="2">
    <source>
        <dbReference type="EMBL" id="GFN99001.1"/>
    </source>
</evidence>
<evidence type="ECO:0000313" key="3">
    <source>
        <dbReference type="Proteomes" id="UP000735302"/>
    </source>
</evidence>
<name>A0AAV3ZV92_9GAST</name>
<protein>
    <recommendedName>
        <fullName evidence="4">Transmembrane protein</fullName>
    </recommendedName>
</protein>
<dbReference type="Proteomes" id="UP000735302">
    <property type="component" value="Unassembled WGS sequence"/>
</dbReference>
<sequence>MRPNTIAVRLFSYSVCMVCVFHAISTDAILSKPREAVDTRVQQLFDLVQTSQVQESTTFIPFYSFHKQKGVFPVYTKGNFHGTFDQTLMRDQVRFYDNNIFSTCYILTLLLEAFSHGGAPQPSEKQMLLGIDSFQDYQDKNRPYNHSIVSFWPLKYNPAKHFWQAYPANVVSYLDIIEYLPVKIIAELLGLVGLRDMDKFFEDFYKDRVENKALSLLPADLDTSSIHLAFGATLKNLKKEFPHAWRVWNSRNPNRISVFDAIKHYSYRPFSDAEDSNSIDPRTYFYLRHFLDDAKAKGNDVALITTWAQTLSEQKRQFEKGSTMARGINNICLGVTANAVLGITRVMGTVAKASEWLVHSSVGSQFKPHGALFSSSNKWSRTLPYMYPGNRYQFLNGTEIWPWSSYPPDHLTSYMVRGYIPPEQYGTLMAEQGFGHQLPRDFHGYNADNHKYMWYWESEPFTYAINLLALSKYRNIIV</sequence>
<proteinExistence type="predicted"/>